<dbReference type="EMBL" id="JAHRIQ010060901">
    <property type="protein sequence ID" value="MEQ2241393.1"/>
    <property type="molecule type" value="Genomic_DNA"/>
</dbReference>
<evidence type="ECO:0000313" key="2">
    <source>
        <dbReference type="EMBL" id="MEQ2241393.1"/>
    </source>
</evidence>
<protein>
    <submittedName>
        <fullName evidence="2">Uncharacterized protein</fullName>
    </submittedName>
</protein>
<gene>
    <name evidence="2" type="ORF">ILYODFUR_024803</name>
</gene>
<dbReference type="Proteomes" id="UP001482620">
    <property type="component" value="Unassembled WGS sequence"/>
</dbReference>
<reference evidence="2 3" key="1">
    <citation type="submission" date="2021-06" db="EMBL/GenBank/DDBJ databases">
        <authorList>
            <person name="Palmer J.M."/>
        </authorList>
    </citation>
    <scope>NUCLEOTIDE SEQUENCE [LARGE SCALE GENOMIC DNA]</scope>
    <source>
        <strain evidence="3">if_2019</strain>
        <tissue evidence="2">Muscle</tissue>
    </source>
</reference>
<keyword evidence="3" id="KW-1185">Reference proteome</keyword>
<feature type="region of interest" description="Disordered" evidence="1">
    <location>
        <begin position="29"/>
        <end position="73"/>
    </location>
</feature>
<accession>A0ABV0UB52</accession>
<proteinExistence type="predicted"/>
<feature type="compositionally biased region" description="Polar residues" evidence="1">
    <location>
        <begin position="37"/>
        <end position="46"/>
    </location>
</feature>
<comment type="caution">
    <text evidence="2">The sequence shown here is derived from an EMBL/GenBank/DDBJ whole genome shotgun (WGS) entry which is preliminary data.</text>
</comment>
<sequence length="73" mass="8314">MLRSPCTQAHTPWNNDLLDFGSMTGRPKAPCWLHPSGNLSPLQRTASHPDRFKQPPWSESPNLDPHLHHYAPH</sequence>
<name>A0ABV0UB52_9TELE</name>
<evidence type="ECO:0000313" key="3">
    <source>
        <dbReference type="Proteomes" id="UP001482620"/>
    </source>
</evidence>
<organism evidence="2 3">
    <name type="scientific">Ilyodon furcidens</name>
    <name type="common">goldbreast splitfin</name>
    <dbReference type="NCBI Taxonomy" id="33524"/>
    <lineage>
        <taxon>Eukaryota</taxon>
        <taxon>Metazoa</taxon>
        <taxon>Chordata</taxon>
        <taxon>Craniata</taxon>
        <taxon>Vertebrata</taxon>
        <taxon>Euteleostomi</taxon>
        <taxon>Actinopterygii</taxon>
        <taxon>Neopterygii</taxon>
        <taxon>Teleostei</taxon>
        <taxon>Neoteleostei</taxon>
        <taxon>Acanthomorphata</taxon>
        <taxon>Ovalentaria</taxon>
        <taxon>Atherinomorphae</taxon>
        <taxon>Cyprinodontiformes</taxon>
        <taxon>Goodeidae</taxon>
        <taxon>Ilyodon</taxon>
    </lineage>
</organism>
<evidence type="ECO:0000256" key="1">
    <source>
        <dbReference type="SAM" id="MobiDB-lite"/>
    </source>
</evidence>